<feature type="non-terminal residue" evidence="1">
    <location>
        <position position="36"/>
    </location>
</feature>
<proteinExistence type="predicted"/>
<dbReference type="AlphaFoldDB" id="X0UA62"/>
<accession>X0UA62</accession>
<gene>
    <name evidence="1" type="ORF">S01H1_32383</name>
</gene>
<organism evidence="1">
    <name type="scientific">marine sediment metagenome</name>
    <dbReference type="NCBI Taxonomy" id="412755"/>
    <lineage>
        <taxon>unclassified sequences</taxon>
        <taxon>metagenomes</taxon>
        <taxon>ecological metagenomes</taxon>
    </lineage>
</organism>
<name>X0UA62_9ZZZZ</name>
<evidence type="ECO:0000313" key="1">
    <source>
        <dbReference type="EMBL" id="GAG02724.1"/>
    </source>
</evidence>
<comment type="caution">
    <text evidence="1">The sequence shown here is derived from an EMBL/GenBank/DDBJ whole genome shotgun (WGS) entry which is preliminary data.</text>
</comment>
<sequence>MDGMTFDFSTRKYDLEISPPLMNAAGSLGFVPESSG</sequence>
<dbReference type="EMBL" id="BARS01020043">
    <property type="protein sequence ID" value="GAG02724.1"/>
    <property type="molecule type" value="Genomic_DNA"/>
</dbReference>
<reference evidence="1" key="1">
    <citation type="journal article" date="2014" name="Front. Microbiol.">
        <title>High frequency of phylogenetically diverse reductive dehalogenase-homologous genes in deep subseafloor sedimentary metagenomes.</title>
        <authorList>
            <person name="Kawai M."/>
            <person name="Futagami T."/>
            <person name="Toyoda A."/>
            <person name="Takaki Y."/>
            <person name="Nishi S."/>
            <person name="Hori S."/>
            <person name="Arai W."/>
            <person name="Tsubouchi T."/>
            <person name="Morono Y."/>
            <person name="Uchiyama I."/>
            <person name="Ito T."/>
            <person name="Fujiyama A."/>
            <person name="Inagaki F."/>
            <person name="Takami H."/>
        </authorList>
    </citation>
    <scope>NUCLEOTIDE SEQUENCE</scope>
    <source>
        <strain evidence="1">Expedition CK06-06</strain>
    </source>
</reference>
<protein>
    <submittedName>
        <fullName evidence="1">Uncharacterized protein</fullName>
    </submittedName>
</protein>